<keyword evidence="3" id="KW-1185">Reference proteome</keyword>
<sequence>MTKTNKNKKLWLLMGLSLFILVASIWFFEKGALLGAALAK</sequence>
<comment type="caution">
    <text evidence="2">The sequence shown here is derived from an EMBL/GenBank/DDBJ whole genome shotgun (WGS) entry which is preliminary data.</text>
</comment>
<evidence type="ECO:0000313" key="3">
    <source>
        <dbReference type="Proteomes" id="UP001595935"/>
    </source>
</evidence>
<name>A0ABV9PFY0_9FLAO</name>
<evidence type="ECO:0000313" key="2">
    <source>
        <dbReference type="EMBL" id="MFC4747478.1"/>
    </source>
</evidence>
<keyword evidence="1" id="KW-0472">Membrane</keyword>
<organism evidence="2 3">
    <name type="scientific">Flavobacterium branchiicola</name>
    <dbReference type="NCBI Taxonomy" id="1114875"/>
    <lineage>
        <taxon>Bacteria</taxon>
        <taxon>Pseudomonadati</taxon>
        <taxon>Bacteroidota</taxon>
        <taxon>Flavobacteriia</taxon>
        <taxon>Flavobacteriales</taxon>
        <taxon>Flavobacteriaceae</taxon>
        <taxon>Flavobacterium</taxon>
    </lineage>
</organism>
<accession>A0ABV9PFY0</accession>
<proteinExistence type="predicted"/>
<gene>
    <name evidence="2" type="ORF">ACFO5S_08465</name>
</gene>
<dbReference type="RefSeq" id="WP_262898986.1">
    <property type="nucleotide sequence ID" value="NZ_JAGYWA010000003.1"/>
</dbReference>
<feature type="transmembrane region" description="Helical" evidence="1">
    <location>
        <begin position="10"/>
        <end position="28"/>
    </location>
</feature>
<dbReference type="Proteomes" id="UP001595935">
    <property type="component" value="Unassembled WGS sequence"/>
</dbReference>
<reference evidence="3" key="1">
    <citation type="journal article" date="2019" name="Int. J. Syst. Evol. Microbiol.">
        <title>The Global Catalogue of Microorganisms (GCM) 10K type strain sequencing project: providing services to taxonomists for standard genome sequencing and annotation.</title>
        <authorList>
            <consortium name="The Broad Institute Genomics Platform"/>
            <consortium name="The Broad Institute Genome Sequencing Center for Infectious Disease"/>
            <person name="Wu L."/>
            <person name="Ma J."/>
        </authorList>
    </citation>
    <scope>NUCLEOTIDE SEQUENCE [LARGE SCALE GENOMIC DNA]</scope>
    <source>
        <strain evidence="3">WYCCWR 13023</strain>
    </source>
</reference>
<keyword evidence="1" id="KW-0812">Transmembrane</keyword>
<protein>
    <submittedName>
        <fullName evidence="2">Uncharacterized protein</fullName>
    </submittedName>
</protein>
<keyword evidence="1" id="KW-1133">Transmembrane helix</keyword>
<dbReference type="EMBL" id="JBHSGV010000003">
    <property type="protein sequence ID" value="MFC4747478.1"/>
    <property type="molecule type" value="Genomic_DNA"/>
</dbReference>
<evidence type="ECO:0000256" key="1">
    <source>
        <dbReference type="SAM" id="Phobius"/>
    </source>
</evidence>